<keyword evidence="2" id="KW-1133">Transmembrane helix</keyword>
<feature type="domain" description="DUF6699" evidence="3">
    <location>
        <begin position="250"/>
        <end position="407"/>
    </location>
</feature>
<feature type="compositionally biased region" description="Polar residues" evidence="1">
    <location>
        <begin position="94"/>
        <end position="106"/>
    </location>
</feature>
<dbReference type="Proteomes" id="UP000030671">
    <property type="component" value="Unassembled WGS sequence"/>
</dbReference>
<dbReference type="RefSeq" id="XP_009549765.1">
    <property type="nucleotide sequence ID" value="XM_009551470.1"/>
</dbReference>
<feature type="region of interest" description="Disordered" evidence="1">
    <location>
        <begin position="78"/>
        <end position="232"/>
    </location>
</feature>
<dbReference type="GeneID" id="20675662"/>
<gene>
    <name evidence="4" type="ORF">HETIRDRAFT_445974</name>
</gene>
<dbReference type="AlphaFoldDB" id="W4JXD1"/>
<accession>W4JXD1</accession>
<organism evidence="4 5">
    <name type="scientific">Heterobasidion irregulare (strain TC 32-1)</name>
    <dbReference type="NCBI Taxonomy" id="747525"/>
    <lineage>
        <taxon>Eukaryota</taxon>
        <taxon>Fungi</taxon>
        <taxon>Dikarya</taxon>
        <taxon>Basidiomycota</taxon>
        <taxon>Agaricomycotina</taxon>
        <taxon>Agaricomycetes</taxon>
        <taxon>Russulales</taxon>
        <taxon>Bondarzewiaceae</taxon>
        <taxon>Heterobasidion</taxon>
        <taxon>Heterobasidion annosum species complex</taxon>
    </lineage>
</organism>
<dbReference type="OrthoDB" id="3242468at2759"/>
<name>W4JXD1_HETIT</name>
<feature type="transmembrane region" description="Helical" evidence="2">
    <location>
        <begin position="21"/>
        <end position="42"/>
    </location>
</feature>
<dbReference type="InterPro" id="IPR046522">
    <property type="entry name" value="DUF6699"/>
</dbReference>
<protein>
    <recommendedName>
        <fullName evidence="3">DUF6699 domain-containing protein</fullName>
    </recommendedName>
</protein>
<dbReference type="KEGG" id="hir:HETIRDRAFT_445974"/>
<dbReference type="InParanoid" id="W4JXD1"/>
<reference evidence="4 5" key="1">
    <citation type="journal article" date="2012" name="New Phytol.">
        <title>Insight into trade-off between wood decay and parasitism from the genome of a fungal forest pathogen.</title>
        <authorList>
            <person name="Olson A."/>
            <person name="Aerts A."/>
            <person name="Asiegbu F."/>
            <person name="Belbahri L."/>
            <person name="Bouzid O."/>
            <person name="Broberg A."/>
            <person name="Canback B."/>
            <person name="Coutinho P.M."/>
            <person name="Cullen D."/>
            <person name="Dalman K."/>
            <person name="Deflorio G."/>
            <person name="van Diepen L.T."/>
            <person name="Dunand C."/>
            <person name="Duplessis S."/>
            <person name="Durling M."/>
            <person name="Gonthier P."/>
            <person name="Grimwood J."/>
            <person name="Fossdal C.G."/>
            <person name="Hansson D."/>
            <person name="Henrissat B."/>
            <person name="Hietala A."/>
            <person name="Himmelstrand K."/>
            <person name="Hoffmeister D."/>
            <person name="Hogberg N."/>
            <person name="James T.Y."/>
            <person name="Karlsson M."/>
            <person name="Kohler A."/>
            <person name="Kues U."/>
            <person name="Lee Y.H."/>
            <person name="Lin Y.C."/>
            <person name="Lind M."/>
            <person name="Lindquist E."/>
            <person name="Lombard V."/>
            <person name="Lucas S."/>
            <person name="Lunden K."/>
            <person name="Morin E."/>
            <person name="Murat C."/>
            <person name="Park J."/>
            <person name="Raffaello T."/>
            <person name="Rouze P."/>
            <person name="Salamov A."/>
            <person name="Schmutz J."/>
            <person name="Solheim H."/>
            <person name="Stahlberg J."/>
            <person name="Velez H."/>
            <person name="de Vries R.P."/>
            <person name="Wiebenga A."/>
            <person name="Woodward S."/>
            <person name="Yakovlev I."/>
            <person name="Garbelotto M."/>
            <person name="Martin F."/>
            <person name="Grigoriev I.V."/>
            <person name="Stenlid J."/>
        </authorList>
    </citation>
    <scope>NUCLEOTIDE SEQUENCE [LARGE SCALE GENOMIC DNA]</scope>
    <source>
        <strain evidence="4 5">TC 32-1</strain>
    </source>
</reference>
<feature type="compositionally biased region" description="Basic and acidic residues" evidence="1">
    <location>
        <begin position="114"/>
        <end position="123"/>
    </location>
</feature>
<feature type="compositionally biased region" description="Low complexity" evidence="1">
    <location>
        <begin position="309"/>
        <end position="318"/>
    </location>
</feature>
<keyword evidence="2" id="KW-0812">Transmembrane</keyword>
<dbReference type="HOGENOM" id="CLU_059219_0_0_1"/>
<evidence type="ECO:0000256" key="1">
    <source>
        <dbReference type="SAM" id="MobiDB-lite"/>
    </source>
</evidence>
<evidence type="ECO:0000259" key="3">
    <source>
        <dbReference type="Pfam" id="PF20415"/>
    </source>
</evidence>
<proteinExistence type="predicted"/>
<feature type="region of interest" description="Disordered" evidence="1">
    <location>
        <begin position="309"/>
        <end position="330"/>
    </location>
</feature>
<keyword evidence="5" id="KW-1185">Reference proteome</keyword>
<feature type="compositionally biased region" description="Low complexity" evidence="1">
    <location>
        <begin position="126"/>
        <end position="135"/>
    </location>
</feature>
<keyword evidence="2" id="KW-0472">Membrane</keyword>
<evidence type="ECO:0000256" key="2">
    <source>
        <dbReference type="SAM" id="Phobius"/>
    </source>
</evidence>
<dbReference type="EMBL" id="KI925462">
    <property type="protein sequence ID" value="ETW77730.1"/>
    <property type="molecule type" value="Genomic_DNA"/>
</dbReference>
<sequence>MTLRNPVHYPFTTSSTTHVKTILALSIYLFIMASYLRSIFGYGNSSSSGQSSGKSHSRSRAASSAAPVYGKAYPVPAATPSAASSGHPDVKRANSYNVSSRTNTPSPLRYPTYDSRHSHESPRPKASSSAAATSTPVYRRASYKPKEHVHYPTFSPPGYGTPTSSRSNSSSSLYANGVPPSAPLSTSSRGSVPYAERRPRAKQNHTWNGTGTSPSASSSSYGQTPHTPVQPKSLHMHPLLAYTRLHHAPISYDISFTPSARTVLDRTIHSPVPAHTLAQPATEPPTPASARLVLRSHKFPWLVVVGPVGSSASSSPSSNFYLGSGSGKSSRSNACLTNLDVLYAVHTTLMTRVTPEEWENLGYGSKAQRKVAAAYEKRCQRMGGGWEGGVRRLDWLGSKTRFVGIEVDKGAVAGGSVGKLVFGKA</sequence>
<dbReference type="eggNOG" id="ENOG502SKV5">
    <property type="taxonomic scope" value="Eukaryota"/>
</dbReference>
<evidence type="ECO:0000313" key="5">
    <source>
        <dbReference type="Proteomes" id="UP000030671"/>
    </source>
</evidence>
<dbReference type="Pfam" id="PF20415">
    <property type="entry name" value="DUF6699"/>
    <property type="match status" value="1"/>
</dbReference>
<evidence type="ECO:0000313" key="4">
    <source>
        <dbReference type="EMBL" id="ETW77730.1"/>
    </source>
</evidence>